<comment type="caution">
    <text evidence="2">The sequence shown here is derived from an EMBL/GenBank/DDBJ whole genome shotgun (WGS) entry which is preliminary data.</text>
</comment>
<reference evidence="2" key="2">
    <citation type="submission" date="2021-04" db="EMBL/GenBank/DDBJ databases">
        <authorList>
            <person name="Gilroy R."/>
        </authorList>
    </citation>
    <scope>NUCLEOTIDE SEQUENCE</scope>
    <source>
        <strain evidence="2">ChiHjej8B7-25341</strain>
    </source>
</reference>
<sequence>MERIEKYAAVISWTLFFLVLAVICVLSFQNGSATKALEKPFVDGVTGTVDRKLSTETILTVTFYIRQAGRAVLFLALGFSGGNGALLCFGKRNRTAIGAAVCAVLFGISYFTEKMKIFIEGRHYAFAECLEGFAFAVLGYLCAACLFGVWKRKRQKAGGGQG</sequence>
<accession>A0A9D2QYR5</accession>
<feature type="transmembrane region" description="Helical" evidence="1">
    <location>
        <begin position="71"/>
        <end position="89"/>
    </location>
</feature>
<reference evidence="2" key="1">
    <citation type="journal article" date="2021" name="PeerJ">
        <title>Extensive microbial diversity within the chicken gut microbiome revealed by metagenomics and culture.</title>
        <authorList>
            <person name="Gilroy R."/>
            <person name="Ravi A."/>
            <person name="Getino M."/>
            <person name="Pursley I."/>
            <person name="Horton D.L."/>
            <person name="Alikhan N.F."/>
            <person name="Baker D."/>
            <person name="Gharbi K."/>
            <person name="Hall N."/>
            <person name="Watson M."/>
            <person name="Adriaenssens E.M."/>
            <person name="Foster-Nyarko E."/>
            <person name="Jarju S."/>
            <person name="Secka A."/>
            <person name="Antonio M."/>
            <person name="Oren A."/>
            <person name="Chaudhuri R.R."/>
            <person name="La Ragione R."/>
            <person name="Hildebrand F."/>
            <person name="Pallen M.J."/>
        </authorList>
    </citation>
    <scope>NUCLEOTIDE SEQUENCE</scope>
    <source>
        <strain evidence="2">ChiHjej8B7-25341</strain>
    </source>
</reference>
<feature type="transmembrane region" description="Helical" evidence="1">
    <location>
        <begin position="132"/>
        <end position="150"/>
    </location>
</feature>
<evidence type="ECO:0000313" key="2">
    <source>
        <dbReference type="EMBL" id="HJD30453.1"/>
    </source>
</evidence>
<evidence type="ECO:0000256" key="1">
    <source>
        <dbReference type="SAM" id="Phobius"/>
    </source>
</evidence>
<feature type="transmembrane region" description="Helical" evidence="1">
    <location>
        <begin position="96"/>
        <end position="112"/>
    </location>
</feature>
<proteinExistence type="predicted"/>
<dbReference type="AlphaFoldDB" id="A0A9D2QYR5"/>
<name>A0A9D2QYR5_9FIRM</name>
<dbReference type="EMBL" id="DWUW01000020">
    <property type="protein sequence ID" value="HJD30453.1"/>
    <property type="molecule type" value="Genomic_DNA"/>
</dbReference>
<feature type="transmembrane region" description="Helical" evidence="1">
    <location>
        <begin position="7"/>
        <end position="28"/>
    </location>
</feature>
<keyword evidence="1" id="KW-1133">Transmembrane helix</keyword>
<keyword evidence="1" id="KW-0812">Transmembrane</keyword>
<organism evidence="2 3">
    <name type="scientific">Candidatus Eisenbergiella stercorigallinarum</name>
    <dbReference type="NCBI Taxonomy" id="2838557"/>
    <lineage>
        <taxon>Bacteria</taxon>
        <taxon>Bacillati</taxon>
        <taxon>Bacillota</taxon>
        <taxon>Clostridia</taxon>
        <taxon>Lachnospirales</taxon>
        <taxon>Lachnospiraceae</taxon>
        <taxon>Eisenbergiella</taxon>
    </lineage>
</organism>
<gene>
    <name evidence="2" type="ORF">H9912_00775</name>
</gene>
<evidence type="ECO:0000313" key="3">
    <source>
        <dbReference type="Proteomes" id="UP000823851"/>
    </source>
</evidence>
<protein>
    <submittedName>
        <fullName evidence="2">Uncharacterized protein</fullName>
    </submittedName>
</protein>
<keyword evidence="1" id="KW-0472">Membrane</keyword>
<dbReference type="Proteomes" id="UP000823851">
    <property type="component" value="Unassembled WGS sequence"/>
</dbReference>